<keyword evidence="8" id="KW-1185">Reference proteome</keyword>
<evidence type="ECO:0000256" key="1">
    <source>
        <dbReference type="ARBA" id="ARBA00022908"/>
    </source>
</evidence>
<keyword evidence="2 4" id="KW-0238">DNA-binding</keyword>
<dbReference type="Gene3D" id="1.10.443.10">
    <property type="entry name" value="Intergrase catalytic core"/>
    <property type="match status" value="1"/>
</dbReference>
<name>A0ABW8F0Z1_9BURK</name>
<sequence>MATIRKRGTSQWEVQIRKRGYPPQSKTFKLRAAAEAWAREIEFQMDAGAFSCRKEADRTTFRDALQRYWDEVGSQKRYSKNEWGYISRWMKHPYSSRFLSNLRGADWAKYRDDRRAEGKAENTIRIELMVVSTIYNVARTEWGMESLGNPLDNIRKPSGAASRDRRLRPGEFELIRDALSQSTNRWAKPMFEFAIETALRQGMLFKLQWDWVDLPRRVINIPIELRRIGNKGVPPAVALSTSAVRILEQLPRIDNRVFPSTQNALVCVWKRCLLKLQIYDLHWHDLRHEATSRLFEKGLTLVDVAGITGHKTAAMLMRYTHLSVDHLLSRLG</sequence>
<dbReference type="PANTHER" id="PTHR30349">
    <property type="entry name" value="PHAGE INTEGRASE-RELATED"/>
    <property type="match status" value="1"/>
</dbReference>
<organism evidence="7 8">
    <name type="scientific">Herbaspirillum chlorophenolicum</name>
    <dbReference type="NCBI Taxonomy" id="211589"/>
    <lineage>
        <taxon>Bacteria</taxon>
        <taxon>Pseudomonadati</taxon>
        <taxon>Pseudomonadota</taxon>
        <taxon>Betaproteobacteria</taxon>
        <taxon>Burkholderiales</taxon>
        <taxon>Oxalobacteraceae</taxon>
        <taxon>Herbaspirillum</taxon>
    </lineage>
</organism>
<evidence type="ECO:0000256" key="2">
    <source>
        <dbReference type="ARBA" id="ARBA00023125"/>
    </source>
</evidence>
<dbReference type="Pfam" id="PF00589">
    <property type="entry name" value="Phage_integrase"/>
    <property type="match status" value="1"/>
</dbReference>
<dbReference type="CDD" id="cd00796">
    <property type="entry name" value="INT_Rci_Hp1_C"/>
    <property type="match status" value="1"/>
</dbReference>
<dbReference type="InterPro" id="IPR002104">
    <property type="entry name" value="Integrase_catalytic"/>
</dbReference>
<dbReference type="InterPro" id="IPR013762">
    <property type="entry name" value="Integrase-like_cat_sf"/>
</dbReference>
<dbReference type="InterPro" id="IPR050090">
    <property type="entry name" value="Tyrosine_recombinase_XerCD"/>
</dbReference>
<dbReference type="PROSITE" id="PS51900">
    <property type="entry name" value="CB"/>
    <property type="match status" value="1"/>
</dbReference>
<accession>A0ABW8F0Z1</accession>
<feature type="domain" description="Tyr recombinase" evidence="5">
    <location>
        <begin position="162"/>
        <end position="332"/>
    </location>
</feature>
<evidence type="ECO:0000256" key="3">
    <source>
        <dbReference type="ARBA" id="ARBA00023172"/>
    </source>
</evidence>
<gene>
    <name evidence="7" type="ORF">ACIPEN_14125</name>
</gene>
<evidence type="ECO:0000256" key="4">
    <source>
        <dbReference type="PROSITE-ProRule" id="PRU01248"/>
    </source>
</evidence>
<dbReference type="PROSITE" id="PS51898">
    <property type="entry name" value="TYR_RECOMBINASE"/>
    <property type="match status" value="1"/>
</dbReference>
<comment type="caution">
    <text evidence="7">The sequence shown here is derived from an EMBL/GenBank/DDBJ whole genome shotgun (WGS) entry which is preliminary data.</text>
</comment>
<reference evidence="7 8" key="1">
    <citation type="submission" date="2024-10" db="EMBL/GenBank/DDBJ databases">
        <title>The Natural Products Discovery Center: Release of the First 8490 Sequenced Strains for Exploring Actinobacteria Biosynthetic Diversity.</title>
        <authorList>
            <person name="Kalkreuter E."/>
            <person name="Kautsar S.A."/>
            <person name="Yang D."/>
            <person name="Bader C.D."/>
            <person name="Teijaro C.N."/>
            <person name="Fluegel L."/>
            <person name="Davis C.M."/>
            <person name="Simpson J.R."/>
            <person name="Lauterbach L."/>
            <person name="Steele A.D."/>
            <person name="Gui C."/>
            <person name="Meng S."/>
            <person name="Li G."/>
            <person name="Viehrig K."/>
            <person name="Ye F."/>
            <person name="Su P."/>
            <person name="Kiefer A.F."/>
            <person name="Nichols A."/>
            <person name="Cepeda A.J."/>
            <person name="Yan W."/>
            <person name="Fan B."/>
            <person name="Jiang Y."/>
            <person name="Adhikari A."/>
            <person name="Zheng C.-J."/>
            <person name="Schuster L."/>
            <person name="Cowan T.M."/>
            <person name="Smanski M.J."/>
            <person name="Chevrette M.G."/>
            <person name="De Carvalho L.P.S."/>
            <person name="Shen B."/>
        </authorList>
    </citation>
    <scope>NUCLEOTIDE SEQUENCE [LARGE SCALE GENOMIC DNA]</scope>
    <source>
        <strain evidence="7 8">NPDC087045</strain>
    </source>
</reference>
<dbReference type="SUPFAM" id="SSF56349">
    <property type="entry name" value="DNA breaking-rejoining enzymes"/>
    <property type="match status" value="1"/>
</dbReference>
<dbReference type="EMBL" id="JBIUZV010000007">
    <property type="protein sequence ID" value="MFJ3046964.1"/>
    <property type="molecule type" value="Genomic_DNA"/>
</dbReference>
<keyword evidence="1" id="KW-0229">DNA integration</keyword>
<dbReference type="InterPro" id="IPR011010">
    <property type="entry name" value="DNA_brk_join_enz"/>
</dbReference>
<feature type="domain" description="Core-binding (CB)" evidence="6">
    <location>
        <begin position="59"/>
        <end position="139"/>
    </location>
</feature>
<evidence type="ECO:0000313" key="7">
    <source>
        <dbReference type="EMBL" id="MFJ3046964.1"/>
    </source>
</evidence>
<protein>
    <submittedName>
        <fullName evidence="7">Tyrosine-type recombinase/integrase</fullName>
    </submittedName>
</protein>
<keyword evidence="3" id="KW-0233">DNA recombination</keyword>
<proteinExistence type="predicted"/>
<evidence type="ECO:0000259" key="6">
    <source>
        <dbReference type="PROSITE" id="PS51900"/>
    </source>
</evidence>
<dbReference type="InterPro" id="IPR044068">
    <property type="entry name" value="CB"/>
</dbReference>
<dbReference type="Proteomes" id="UP001617427">
    <property type="component" value="Unassembled WGS sequence"/>
</dbReference>
<evidence type="ECO:0000259" key="5">
    <source>
        <dbReference type="PROSITE" id="PS51898"/>
    </source>
</evidence>
<dbReference type="PANTHER" id="PTHR30349:SF94">
    <property type="entry name" value="INTEGRASE_RECOMBINASE HI_1414-RELATED"/>
    <property type="match status" value="1"/>
</dbReference>
<evidence type="ECO:0000313" key="8">
    <source>
        <dbReference type="Proteomes" id="UP001617427"/>
    </source>
</evidence>
<dbReference type="RefSeq" id="WP_402701339.1">
    <property type="nucleotide sequence ID" value="NZ_JBIUZV010000007.1"/>
</dbReference>